<organism evidence="1 2">
    <name type="scientific">Candidatus Dojkabacteria bacterium</name>
    <dbReference type="NCBI Taxonomy" id="2099670"/>
    <lineage>
        <taxon>Bacteria</taxon>
        <taxon>Candidatus Dojkabacteria</taxon>
    </lineage>
</organism>
<name>A0A955HZ98_9BACT</name>
<dbReference type="SUPFAM" id="SSF52540">
    <property type="entry name" value="P-loop containing nucleoside triphosphate hydrolases"/>
    <property type="match status" value="1"/>
</dbReference>
<reference evidence="1" key="1">
    <citation type="submission" date="2020-04" db="EMBL/GenBank/DDBJ databases">
        <authorList>
            <person name="Zhang T."/>
        </authorList>
    </citation>
    <scope>NUCLEOTIDE SEQUENCE</scope>
    <source>
        <strain evidence="1">HKST-UBA16</strain>
    </source>
</reference>
<dbReference type="InterPro" id="IPR027417">
    <property type="entry name" value="P-loop_NTPase"/>
</dbReference>
<dbReference type="EMBL" id="JAGQLM010000104">
    <property type="protein sequence ID" value="MCA9375179.1"/>
    <property type="molecule type" value="Genomic_DNA"/>
</dbReference>
<dbReference type="Pfam" id="PF13177">
    <property type="entry name" value="DNA_pol3_delta2"/>
    <property type="match status" value="1"/>
</dbReference>
<protein>
    <submittedName>
        <fullName evidence="1">Uncharacterized protein</fullName>
    </submittedName>
</protein>
<comment type="caution">
    <text evidence="1">The sequence shown here is derived from an EMBL/GenBank/DDBJ whole genome shotgun (WGS) entry which is preliminary data.</text>
</comment>
<evidence type="ECO:0000313" key="1">
    <source>
        <dbReference type="EMBL" id="MCA9375179.1"/>
    </source>
</evidence>
<dbReference type="AlphaFoldDB" id="A0A955HZ98"/>
<dbReference type="Gene3D" id="3.40.50.300">
    <property type="entry name" value="P-loop containing nucleotide triphosphate hydrolases"/>
    <property type="match status" value="1"/>
</dbReference>
<proteinExistence type="predicted"/>
<dbReference type="Proteomes" id="UP000748332">
    <property type="component" value="Unassembled WGS sequence"/>
</dbReference>
<accession>A0A955HZ98</accession>
<gene>
    <name evidence="1" type="ORF">KC622_02510</name>
</gene>
<reference evidence="1" key="2">
    <citation type="journal article" date="2021" name="Microbiome">
        <title>Successional dynamics and alternative stable states in a saline activated sludge microbial community over 9 years.</title>
        <authorList>
            <person name="Wang Y."/>
            <person name="Ye J."/>
            <person name="Ju F."/>
            <person name="Liu L."/>
            <person name="Boyd J.A."/>
            <person name="Deng Y."/>
            <person name="Parks D.H."/>
            <person name="Jiang X."/>
            <person name="Yin X."/>
            <person name="Woodcroft B.J."/>
            <person name="Tyson G.W."/>
            <person name="Hugenholtz P."/>
            <person name="Polz M.F."/>
            <person name="Zhang T."/>
        </authorList>
    </citation>
    <scope>NUCLEOTIDE SEQUENCE</scope>
    <source>
        <strain evidence="1">HKST-UBA16</strain>
    </source>
</reference>
<sequence length="177" mass="20489">MTHMIIHPNVTLRRSYLLNKINIDIDKNFDSIAQLFRNPDIHIIDNGEGESIKIEDIKSLQKEMIFQPFQEIKQLAVIFYSQNLTAEAQNALLKTLEEQSETTNYYLLVNNEKNLLDTIISRSIKHYVKADREPKAGALDIARPEIFNLPIYKQFIEIDKIINTDKEDGIAVKAFLL</sequence>
<feature type="non-terminal residue" evidence="1">
    <location>
        <position position="177"/>
    </location>
</feature>
<evidence type="ECO:0000313" key="2">
    <source>
        <dbReference type="Proteomes" id="UP000748332"/>
    </source>
</evidence>